<dbReference type="EMBL" id="CP027666">
    <property type="protein sequence ID" value="AVO35385.1"/>
    <property type="molecule type" value="Genomic_DNA"/>
</dbReference>
<dbReference type="KEGG" id="otk:C6570_14985"/>
<evidence type="ECO:0000313" key="2">
    <source>
        <dbReference type="Proteomes" id="UP000239709"/>
    </source>
</evidence>
<dbReference type="AlphaFoldDB" id="A0A2S0MHL4"/>
<dbReference type="Proteomes" id="UP000239709">
    <property type="component" value="Chromosome"/>
</dbReference>
<evidence type="ECO:0000313" key="1">
    <source>
        <dbReference type="EMBL" id="AVO35385.1"/>
    </source>
</evidence>
<organism evidence="1 2">
    <name type="scientific">Ottowia oryzae</name>
    <dbReference type="NCBI Taxonomy" id="2109914"/>
    <lineage>
        <taxon>Bacteria</taxon>
        <taxon>Pseudomonadati</taxon>
        <taxon>Pseudomonadota</taxon>
        <taxon>Betaproteobacteria</taxon>
        <taxon>Burkholderiales</taxon>
        <taxon>Comamonadaceae</taxon>
        <taxon>Ottowia</taxon>
    </lineage>
</organism>
<proteinExistence type="predicted"/>
<gene>
    <name evidence="1" type="ORF">C6570_14985</name>
</gene>
<accession>A0A2S0MHL4</accession>
<keyword evidence="2" id="KW-1185">Reference proteome</keyword>
<reference evidence="1 2" key="1">
    <citation type="submission" date="2018-03" db="EMBL/GenBank/DDBJ databases">
        <title>Genome sequencing of Ottowia sp.</title>
        <authorList>
            <person name="Kim S.-J."/>
            <person name="Heo J."/>
            <person name="Kwon S.-W."/>
        </authorList>
    </citation>
    <scope>NUCLEOTIDE SEQUENCE [LARGE SCALE GENOMIC DNA]</scope>
    <source>
        <strain evidence="1 2">KADR8-3</strain>
    </source>
</reference>
<name>A0A2S0MHL4_9BURK</name>
<sequence>MRNWAMPRIDWRWRGEFMAFSPASAGPVSASSYGFMSKTVPELCANAAATGANLRQALRVAGEQIVWQGACRRPA</sequence>
<protein>
    <submittedName>
        <fullName evidence="1">Uncharacterized protein</fullName>
    </submittedName>
</protein>